<dbReference type="InterPro" id="IPR001647">
    <property type="entry name" value="HTH_TetR"/>
</dbReference>
<dbReference type="Proteomes" id="UP001152755">
    <property type="component" value="Unassembled WGS sequence"/>
</dbReference>
<dbReference type="PRINTS" id="PR00455">
    <property type="entry name" value="HTHTETR"/>
</dbReference>
<evidence type="ECO:0000313" key="6">
    <source>
        <dbReference type="EMBL" id="MDG3015162.1"/>
    </source>
</evidence>
<feature type="DNA-binding region" description="H-T-H motif" evidence="4">
    <location>
        <begin position="34"/>
        <end position="53"/>
    </location>
</feature>
<evidence type="ECO:0000256" key="2">
    <source>
        <dbReference type="ARBA" id="ARBA00023125"/>
    </source>
</evidence>
<organism evidence="6 7">
    <name type="scientific">Speluncibacter jeojiensis</name>
    <dbReference type="NCBI Taxonomy" id="2710754"/>
    <lineage>
        <taxon>Bacteria</taxon>
        <taxon>Bacillati</taxon>
        <taxon>Actinomycetota</taxon>
        <taxon>Actinomycetes</taxon>
        <taxon>Mycobacteriales</taxon>
        <taxon>Speluncibacteraceae</taxon>
        <taxon>Speluncibacter</taxon>
    </lineage>
</organism>
<comment type="caution">
    <text evidence="6">The sequence shown here is derived from an EMBL/GenBank/DDBJ whole genome shotgun (WGS) entry which is preliminary data.</text>
</comment>
<feature type="domain" description="HTH tetR-type" evidence="5">
    <location>
        <begin position="11"/>
        <end position="71"/>
    </location>
</feature>
<gene>
    <name evidence="6" type="ORF">NVS88_11425</name>
</gene>
<dbReference type="Gene3D" id="1.10.357.10">
    <property type="entry name" value="Tetracycline Repressor, domain 2"/>
    <property type="match status" value="1"/>
</dbReference>
<dbReference type="SUPFAM" id="SSF46689">
    <property type="entry name" value="Homeodomain-like"/>
    <property type="match status" value="1"/>
</dbReference>
<keyword evidence="2 4" id="KW-0238">DNA-binding</keyword>
<proteinExistence type="predicted"/>
<evidence type="ECO:0000256" key="4">
    <source>
        <dbReference type="PROSITE-ProRule" id="PRU00335"/>
    </source>
</evidence>
<reference evidence="6" key="1">
    <citation type="submission" date="2022-08" db="EMBL/GenBank/DDBJ databases">
        <title>Genome analysis of Corynebacteriales strain.</title>
        <authorList>
            <person name="Lee S.D."/>
        </authorList>
    </citation>
    <scope>NUCLEOTIDE SEQUENCE</scope>
    <source>
        <strain evidence="6">D3-21</strain>
    </source>
</reference>
<dbReference type="InterPro" id="IPR050109">
    <property type="entry name" value="HTH-type_TetR-like_transc_reg"/>
</dbReference>
<dbReference type="EMBL" id="JANRHA010000006">
    <property type="protein sequence ID" value="MDG3015162.1"/>
    <property type="molecule type" value="Genomic_DNA"/>
</dbReference>
<dbReference type="AlphaFoldDB" id="A0A9X4M303"/>
<dbReference type="GO" id="GO:0000976">
    <property type="term" value="F:transcription cis-regulatory region binding"/>
    <property type="evidence" value="ECO:0007669"/>
    <property type="project" value="TreeGrafter"/>
</dbReference>
<evidence type="ECO:0000259" key="5">
    <source>
        <dbReference type="PROSITE" id="PS50977"/>
    </source>
</evidence>
<evidence type="ECO:0000256" key="3">
    <source>
        <dbReference type="ARBA" id="ARBA00023163"/>
    </source>
</evidence>
<protein>
    <submittedName>
        <fullName evidence="6">TetR/AcrR family transcriptional regulator</fullName>
    </submittedName>
</protein>
<dbReference type="Pfam" id="PF00440">
    <property type="entry name" value="TetR_N"/>
    <property type="match status" value="1"/>
</dbReference>
<dbReference type="InterPro" id="IPR009057">
    <property type="entry name" value="Homeodomain-like_sf"/>
</dbReference>
<keyword evidence="7" id="KW-1185">Reference proteome</keyword>
<sequence>MCRPRRRLAPEQRRAQLLDIGARLFAERPYEEVWIEEVAEEAGVSRGLMYHYFPTKRDFFAAIVRRSSEQLLAATEPDPQLPVTGQLAAGLDAYIAHFAEHEHGVRAVNQGALSADPGIRDIVDAQIGMQERRIVEALGLGGDAAEVSGVAVRGWLVFVRTVCLDWLDHRTVTPEQLRQLCLRTLAGALGVGEPGLGAAGTDAGRP</sequence>
<keyword evidence="3" id="KW-0804">Transcription</keyword>
<keyword evidence="1" id="KW-0805">Transcription regulation</keyword>
<evidence type="ECO:0000313" key="7">
    <source>
        <dbReference type="Proteomes" id="UP001152755"/>
    </source>
</evidence>
<dbReference type="Pfam" id="PF21943">
    <property type="entry name" value="TetR_C_46"/>
    <property type="match status" value="1"/>
</dbReference>
<evidence type="ECO:0000256" key="1">
    <source>
        <dbReference type="ARBA" id="ARBA00023015"/>
    </source>
</evidence>
<dbReference type="GO" id="GO:0003700">
    <property type="term" value="F:DNA-binding transcription factor activity"/>
    <property type="evidence" value="ECO:0007669"/>
    <property type="project" value="TreeGrafter"/>
</dbReference>
<accession>A0A9X4M303</accession>
<dbReference type="RefSeq" id="WP_332519918.1">
    <property type="nucleotide sequence ID" value="NZ_JANRHA010000006.1"/>
</dbReference>
<name>A0A9X4M303_9ACTN</name>
<dbReference type="InterPro" id="IPR054129">
    <property type="entry name" value="DesT_TetR_C"/>
</dbReference>
<dbReference type="PANTHER" id="PTHR30055">
    <property type="entry name" value="HTH-TYPE TRANSCRIPTIONAL REGULATOR RUTR"/>
    <property type="match status" value="1"/>
</dbReference>
<dbReference type="PROSITE" id="PS50977">
    <property type="entry name" value="HTH_TETR_2"/>
    <property type="match status" value="1"/>
</dbReference>
<dbReference type="PANTHER" id="PTHR30055:SF174">
    <property type="entry name" value="TRANSCRIPTIONAL REGULATORY PROTEIN (PROBABLY TETR-FAMILY)-RELATED"/>
    <property type="match status" value="1"/>
</dbReference>